<proteinExistence type="predicted"/>
<evidence type="ECO:0000313" key="1">
    <source>
        <dbReference type="EMBL" id="GAI42808.1"/>
    </source>
</evidence>
<accession>X1NGS0</accession>
<protein>
    <submittedName>
        <fullName evidence="1">Uncharacterized protein</fullName>
    </submittedName>
</protein>
<sequence length="67" mass="7532">YIKDDDNAIASIKPALDGCVLAGIVADDNPEHLRILPVVWNIDRTKDEATILEFIELDEIKRLEEGK</sequence>
<comment type="caution">
    <text evidence="1">The sequence shown here is derived from an EMBL/GenBank/DDBJ whole genome shotgun (WGS) entry which is preliminary data.</text>
</comment>
<dbReference type="AlphaFoldDB" id="X1NGS0"/>
<reference evidence="1" key="1">
    <citation type="journal article" date="2014" name="Front. Microbiol.">
        <title>High frequency of phylogenetically diverse reductive dehalogenase-homologous genes in deep subseafloor sedimentary metagenomes.</title>
        <authorList>
            <person name="Kawai M."/>
            <person name="Futagami T."/>
            <person name="Toyoda A."/>
            <person name="Takaki Y."/>
            <person name="Nishi S."/>
            <person name="Hori S."/>
            <person name="Arai W."/>
            <person name="Tsubouchi T."/>
            <person name="Morono Y."/>
            <person name="Uchiyama I."/>
            <person name="Ito T."/>
            <person name="Fujiyama A."/>
            <person name="Inagaki F."/>
            <person name="Takami H."/>
        </authorList>
    </citation>
    <scope>NUCLEOTIDE SEQUENCE</scope>
    <source>
        <strain evidence="1">Expedition CK06-06</strain>
    </source>
</reference>
<gene>
    <name evidence="1" type="ORF">S06H3_44838</name>
</gene>
<feature type="non-terminal residue" evidence="1">
    <location>
        <position position="1"/>
    </location>
</feature>
<name>X1NGS0_9ZZZZ</name>
<dbReference type="EMBL" id="BARV01027926">
    <property type="protein sequence ID" value="GAI42808.1"/>
    <property type="molecule type" value="Genomic_DNA"/>
</dbReference>
<organism evidence="1">
    <name type="scientific">marine sediment metagenome</name>
    <dbReference type="NCBI Taxonomy" id="412755"/>
    <lineage>
        <taxon>unclassified sequences</taxon>
        <taxon>metagenomes</taxon>
        <taxon>ecological metagenomes</taxon>
    </lineage>
</organism>